<name>A0AAN8VVJ8_9MAGN</name>
<comment type="caution">
    <text evidence="3">The sequence shown here is derived from an EMBL/GenBank/DDBJ whole genome shotgun (WGS) entry which is preliminary data.</text>
</comment>
<keyword evidence="2" id="KW-0812">Transmembrane</keyword>
<evidence type="ECO:0000256" key="2">
    <source>
        <dbReference type="SAM" id="Phobius"/>
    </source>
</evidence>
<organism evidence="3 4">
    <name type="scientific">Dillenia turbinata</name>
    <dbReference type="NCBI Taxonomy" id="194707"/>
    <lineage>
        <taxon>Eukaryota</taxon>
        <taxon>Viridiplantae</taxon>
        <taxon>Streptophyta</taxon>
        <taxon>Embryophyta</taxon>
        <taxon>Tracheophyta</taxon>
        <taxon>Spermatophyta</taxon>
        <taxon>Magnoliopsida</taxon>
        <taxon>eudicotyledons</taxon>
        <taxon>Gunneridae</taxon>
        <taxon>Pentapetalae</taxon>
        <taxon>Dilleniales</taxon>
        <taxon>Dilleniaceae</taxon>
        <taxon>Dillenia</taxon>
    </lineage>
</organism>
<keyword evidence="4" id="KW-1185">Reference proteome</keyword>
<feature type="transmembrane region" description="Helical" evidence="2">
    <location>
        <begin position="82"/>
        <end position="101"/>
    </location>
</feature>
<evidence type="ECO:0000256" key="1">
    <source>
        <dbReference type="SAM" id="MobiDB-lite"/>
    </source>
</evidence>
<proteinExistence type="predicted"/>
<dbReference type="AlphaFoldDB" id="A0AAN8VVJ8"/>
<dbReference type="EMBL" id="JBAMMX010000008">
    <property type="protein sequence ID" value="KAK6934918.1"/>
    <property type="molecule type" value="Genomic_DNA"/>
</dbReference>
<gene>
    <name evidence="3" type="ORF">RJ641_035073</name>
</gene>
<protein>
    <submittedName>
        <fullName evidence="3">Uncharacterized protein</fullName>
    </submittedName>
</protein>
<dbReference type="PANTHER" id="PTHR48040">
    <property type="entry name" value="PLEIOTROPIC DRUG RESISTANCE PROTEIN 1-LIKE ISOFORM X1"/>
    <property type="match status" value="1"/>
</dbReference>
<dbReference type="Proteomes" id="UP001370490">
    <property type="component" value="Unassembled WGS sequence"/>
</dbReference>
<reference evidence="3 4" key="1">
    <citation type="submission" date="2023-12" db="EMBL/GenBank/DDBJ databases">
        <title>A high-quality genome assembly for Dillenia turbinata (Dilleniales).</title>
        <authorList>
            <person name="Chanderbali A."/>
        </authorList>
    </citation>
    <scope>NUCLEOTIDE SEQUENCE [LARGE SCALE GENOMIC DNA]</scope>
    <source>
        <strain evidence="3">LSX21</strain>
        <tissue evidence="3">Leaf</tissue>
    </source>
</reference>
<evidence type="ECO:0000313" key="4">
    <source>
        <dbReference type="Proteomes" id="UP001370490"/>
    </source>
</evidence>
<evidence type="ECO:0000313" key="3">
    <source>
        <dbReference type="EMBL" id="KAK6934918.1"/>
    </source>
</evidence>
<feature type="region of interest" description="Disordered" evidence="1">
    <location>
        <begin position="1"/>
        <end position="22"/>
    </location>
</feature>
<dbReference type="PANTHER" id="PTHR48040:SF35">
    <property type="entry name" value="ABC TRANSPORTER G FAMILY MEMBER 39-LIKE"/>
    <property type="match status" value="1"/>
</dbReference>
<keyword evidence="2" id="KW-1133">Transmembrane helix</keyword>
<sequence>MNHSGMWDESNNEIFSRSSREEDDEEALKWASLEKLPTYSRLKKGLLTIPDGPTNEIDVKKLKSHEKQSLVNKLRMPVWVRWYYWGSPFAWTLYGLVGSQFGDIQEELDNGTTVEEFLRSYFGFRHDFVGVCAAVLVGLTVLFAFIFAISIKVLNFQRR</sequence>
<feature type="transmembrane region" description="Helical" evidence="2">
    <location>
        <begin position="128"/>
        <end position="151"/>
    </location>
</feature>
<accession>A0AAN8VVJ8</accession>
<keyword evidence="2" id="KW-0472">Membrane</keyword>